<feature type="transmembrane region" description="Helical" evidence="7">
    <location>
        <begin position="130"/>
        <end position="153"/>
    </location>
</feature>
<feature type="transmembrane region" description="Helical" evidence="7">
    <location>
        <begin position="259"/>
        <end position="277"/>
    </location>
</feature>
<feature type="transmembrane region" description="Helical" evidence="7">
    <location>
        <begin position="332"/>
        <end position="360"/>
    </location>
</feature>
<evidence type="ECO:0000256" key="4">
    <source>
        <dbReference type="ARBA" id="ARBA00022989"/>
    </source>
</evidence>
<protein>
    <submittedName>
        <fullName evidence="8">Urea transport system permease protein</fullName>
    </submittedName>
</protein>
<dbReference type="InterPro" id="IPR001851">
    <property type="entry name" value="ABC_transp_permease"/>
</dbReference>
<evidence type="ECO:0000256" key="2">
    <source>
        <dbReference type="ARBA" id="ARBA00022475"/>
    </source>
</evidence>
<organism evidence="8 9">
    <name type="scientific">Rhizobium paranaense</name>
    <dbReference type="NCBI Taxonomy" id="1650438"/>
    <lineage>
        <taxon>Bacteria</taxon>
        <taxon>Pseudomonadati</taxon>
        <taxon>Pseudomonadota</taxon>
        <taxon>Alphaproteobacteria</taxon>
        <taxon>Hyphomicrobiales</taxon>
        <taxon>Rhizobiaceae</taxon>
        <taxon>Rhizobium/Agrobacterium group</taxon>
        <taxon>Rhizobium</taxon>
    </lineage>
</organism>
<feature type="transmembrane region" description="Helical" evidence="7">
    <location>
        <begin position="80"/>
        <end position="98"/>
    </location>
</feature>
<keyword evidence="3 7" id="KW-0812">Transmembrane</keyword>
<feature type="region of interest" description="Disordered" evidence="6">
    <location>
        <begin position="368"/>
        <end position="387"/>
    </location>
</feature>
<feature type="transmembrane region" description="Helical" evidence="7">
    <location>
        <begin position="14"/>
        <end position="34"/>
    </location>
</feature>
<reference evidence="8 9" key="1">
    <citation type="submission" date="2020-08" db="EMBL/GenBank/DDBJ databases">
        <title>Genomic Encyclopedia of Type Strains, Phase IV (KMG-V): Genome sequencing to study the core and pangenomes of soil and plant-associated prokaryotes.</title>
        <authorList>
            <person name="Whitman W."/>
        </authorList>
    </citation>
    <scope>NUCLEOTIDE SEQUENCE [LARGE SCALE GENOMIC DNA]</scope>
    <source>
        <strain evidence="8 9">SEMIA 4064</strain>
    </source>
</reference>
<keyword evidence="9" id="KW-1185">Reference proteome</keyword>
<dbReference type="RefSeq" id="WP_107108956.1">
    <property type="nucleotide sequence ID" value="NZ_JACHBI010000002.1"/>
</dbReference>
<feature type="transmembrane region" description="Helical" evidence="7">
    <location>
        <begin position="208"/>
        <end position="229"/>
    </location>
</feature>
<gene>
    <name evidence="8" type="ORF">GGD50_001295</name>
</gene>
<dbReference type="Pfam" id="PF02653">
    <property type="entry name" value="BPD_transp_2"/>
    <property type="match status" value="1"/>
</dbReference>
<dbReference type="CDD" id="cd06581">
    <property type="entry name" value="TM_PBP1_LivM_like"/>
    <property type="match status" value="1"/>
</dbReference>
<evidence type="ECO:0000313" key="8">
    <source>
        <dbReference type="EMBL" id="MBB5572691.1"/>
    </source>
</evidence>
<evidence type="ECO:0000313" key="9">
    <source>
        <dbReference type="Proteomes" id="UP000549882"/>
    </source>
</evidence>
<evidence type="ECO:0000256" key="7">
    <source>
        <dbReference type="SAM" id="Phobius"/>
    </source>
</evidence>
<dbReference type="AlphaFoldDB" id="A0A7W9D0D5"/>
<evidence type="ECO:0000256" key="3">
    <source>
        <dbReference type="ARBA" id="ARBA00022692"/>
    </source>
</evidence>
<proteinExistence type="predicted"/>
<accession>A0A7W9D0D5</accession>
<evidence type="ECO:0000256" key="5">
    <source>
        <dbReference type="ARBA" id="ARBA00023136"/>
    </source>
</evidence>
<dbReference type="NCBIfam" id="TIGR03408">
    <property type="entry name" value="urea_trans_UrtC"/>
    <property type="match status" value="1"/>
</dbReference>
<evidence type="ECO:0000256" key="1">
    <source>
        <dbReference type="ARBA" id="ARBA00004651"/>
    </source>
</evidence>
<dbReference type="PANTHER" id="PTHR30482">
    <property type="entry name" value="HIGH-AFFINITY BRANCHED-CHAIN AMINO ACID TRANSPORT SYSTEM PERMEASE"/>
    <property type="match status" value="1"/>
</dbReference>
<name>A0A7W9D0D5_9HYPH</name>
<dbReference type="InterPro" id="IPR043428">
    <property type="entry name" value="LivM-like"/>
</dbReference>
<keyword evidence="5 7" id="KW-0472">Membrane</keyword>
<dbReference type="EMBL" id="JACHBI010000002">
    <property type="protein sequence ID" value="MBB5572691.1"/>
    <property type="molecule type" value="Genomic_DNA"/>
</dbReference>
<dbReference type="Proteomes" id="UP000549882">
    <property type="component" value="Unassembled WGS sequence"/>
</dbReference>
<dbReference type="GO" id="GO:0015658">
    <property type="term" value="F:branched-chain amino acid transmembrane transporter activity"/>
    <property type="evidence" value="ECO:0007669"/>
    <property type="project" value="InterPro"/>
</dbReference>
<dbReference type="PANTHER" id="PTHR30482:SF4">
    <property type="entry name" value="SLR1201 PROTEIN"/>
    <property type="match status" value="1"/>
</dbReference>
<dbReference type="GO" id="GO:0005886">
    <property type="term" value="C:plasma membrane"/>
    <property type="evidence" value="ECO:0007669"/>
    <property type="project" value="UniProtKB-SubCell"/>
</dbReference>
<keyword evidence="4 7" id="KW-1133">Transmembrane helix</keyword>
<sequence length="387" mass="42097">MITAFLLRSLDRRISIAIAILLAVAVLVPLANLALPETSPLHVPTYLMSLFGKYLTYALLALALDLVWGYCGILSLGHGAFFALGGYAMGMYLMRQIGPRGTYGNPILPDFMVFLNWKELPWFWYGFDHFWFAMIMVLAAPGLLAFVFGWFAFRSRVNGVYLSIITQAMTYALLLAFFRNDMGFGGNNGLTDFKDILGFNIQADGTRAVLFAITALFLALALMLSSAIVRSKFGKVLVGVRDAESRTRFLGYRVEHMKLFVFVVSAMMAGIAGALYVPQIGIINPGEFAPANSIEVVIWTAVGGRATLIGPIIGAILVNGGKTIFTGLFPDFWLFALGGLFVAVTLLLPKGIVGTIAQYIGGDRKPVSAKPTVEEDEADKTTIQAAE</sequence>
<keyword evidence="2" id="KW-1003">Cell membrane</keyword>
<comment type="subcellular location">
    <subcellularLocation>
        <location evidence="1">Cell membrane</location>
        <topology evidence="1">Multi-pass membrane protein</topology>
    </subcellularLocation>
</comment>
<comment type="caution">
    <text evidence="8">The sequence shown here is derived from an EMBL/GenBank/DDBJ whole genome shotgun (WGS) entry which is preliminary data.</text>
</comment>
<feature type="transmembrane region" description="Helical" evidence="7">
    <location>
        <begin position="160"/>
        <end position="178"/>
    </location>
</feature>
<evidence type="ECO:0000256" key="6">
    <source>
        <dbReference type="SAM" id="MobiDB-lite"/>
    </source>
</evidence>
<dbReference type="InterPro" id="IPR017778">
    <property type="entry name" value="ABC_transptr_urea_perm_UrtC"/>
</dbReference>
<feature type="transmembrane region" description="Helical" evidence="7">
    <location>
        <begin position="297"/>
        <end position="320"/>
    </location>
</feature>